<gene>
    <name evidence="1" type="ORF">JWYL7_1279</name>
    <name evidence="2" type="ORF">SAMN05661008_00243</name>
</gene>
<proteinExistence type="predicted"/>
<organism evidence="1 3">
    <name type="scientific">Alkalithermobacter thermoalcaliphilus JW-YL-7 = DSM 7308</name>
    <dbReference type="NCBI Taxonomy" id="1121328"/>
    <lineage>
        <taxon>Bacteria</taxon>
        <taxon>Bacillati</taxon>
        <taxon>Bacillota</taxon>
        <taxon>Clostridia</taxon>
        <taxon>Peptostreptococcales</taxon>
        <taxon>Tepidibacteraceae</taxon>
        <taxon>Alkalithermobacter</taxon>
    </lineage>
</organism>
<dbReference type="RefSeq" id="WP_066070662.1">
    <property type="nucleotide sequence ID" value="NZ_FRBG01000001.1"/>
</dbReference>
<comment type="caution">
    <text evidence="1">The sequence shown here is derived from an EMBL/GenBank/DDBJ whole genome shotgun (WGS) entry which is preliminary data.</text>
</comment>
<reference evidence="1 3" key="1">
    <citation type="submission" date="2016-02" db="EMBL/GenBank/DDBJ databases">
        <title>Draft genome sequence for Clostridium paradoxum JW-YL-7.</title>
        <authorList>
            <person name="Utturkar S.M."/>
            <person name="Lancaster A."/>
            <person name="Poole F.L."/>
            <person name="Adams M.W."/>
            <person name="Brown S.D."/>
        </authorList>
    </citation>
    <scope>NUCLEOTIDE SEQUENCE [LARGE SCALE GENOMIC DNA]</scope>
    <source>
        <strain evidence="1 3">JW-YL-7</strain>
    </source>
</reference>
<dbReference type="PATRIC" id="fig|1121328.3.peg.1287"/>
<evidence type="ECO:0000313" key="2">
    <source>
        <dbReference type="EMBL" id="SHK42701.1"/>
    </source>
</evidence>
<evidence type="ECO:0000313" key="4">
    <source>
        <dbReference type="Proteomes" id="UP000323392"/>
    </source>
</evidence>
<protein>
    <submittedName>
        <fullName evidence="1">Uncharacterized protein</fullName>
    </submittedName>
</protein>
<sequence length="168" mass="19434">MDEKIILLGLAVLLLKDSNLKNEKDNKFRGIINLDDDAMERSIELLSRSKKYLDKEERILLGKAENILELVHRIRKLNNIEQDEESVDKIEFFRSMDKKDKKNMMIKEMIEVFPKETKDTLSKALDMREKISLLKSLIQSDDGEGLLSSKNLGNMKMLGQFLGNSSEE</sequence>
<dbReference type="AlphaFoldDB" id="A0A150FRH1"/>
<reference evidence="2 4" key="2">
    <citation type="submission" date="2016-11" db="EMBL/GenBank/DDBJ databases">
        <authorList>
            <person name="Varghese N."/>
            <person name="Submissions S."/>
        </authorList>
    </citation>
    <scope>NUCLEOTIDE SEQUENCE [LARGE SCALE GENOMIC DNA]</scope>
    <source>
        <strain evidence="2 4">DSM 7308</strain>
    </source>
</reference>
<name>A0A150FRH1_CLOPD</name>
<evidence type="ECO:0000313" key="1">
    <source>
        <dbReference type="EMBL" id="KXZ40204.1"/>
    </source>
</evidence>
<dbReference type="Proteomes" id="UP000092605">
    <property type="component" value="Unassembled WGS sequence"/>
</dbReference>
<keyword evidence="4" id="KW-1185">Reference proteome</keyword>
<evidence type="ECO:0000313" key="3">
    <source>
        <dbReference type="Proteomes" id="UP000092605"/>
    </source>
</evidence>
<dbReference type="Proteomes" id="UP000323392">
    <property type="component" value="Unassembled WGS sequence"/>
</dbReference>
<dbReference type="OrthoDB" id="1757872at2"/>
<dbReference type="EMBL" id="FRBG01000001">
    <property type="protein sequence ID" value="SHK42701.1"/>
    <property type="molecule type" value="Genomic_DNA"/>
</dbReference>
<dbReference type="EMBL" id="LSFY01000001">
    <property type="protein sequence ID" value="KXZ40204.1"/>
    <property type="molecule type" value="Genomic_DNA"/>
</dbReference>
<accession>A0A150FRH1</accession>